<feature type="compositionally biased region" description="Polar residues" evidence="1">
    <location>
        <begin position="17"/>
        <end position="34"/>
    </location>
</feature>
<dbReference type="GO" id="GO:0016514">
    <property type="term" value="C:SWI/SNF complex"/>
    <property type="evidence" value="ECO:0007669"/>
    <property type="project" value="TreeGrafter"/>
</dbReference>
<dbReference type="EnsemblPlants" id="LPERR12G09490.1">
    <property type="protein sequence ID" value="LPERR12G09490.1"/>
    <property type="gene ID" value="LPERR12G09490"/>
</dbReference>
<feature type="domain" description="GLTSCR protein conserved" evidence="2">
    <location>
        <begin position="265"/>
        <end position="327"/>
    </location>
</feature>
<dbReference type="AlphaFoldDB" id="A0A0D9XZ59"/>
<evidence type="ECO:0000313" key="3">
    <source>
        <dbReference type="EnsemblPlants" id="LPERR12G09490.1"/>
    </source>
</evidence>
<reference evidence="4" key="2">
    <citation type="submission" date="2013-12" db="EMBL/GenBank/DDBJ databases">
        <authorList>
            <person name="Yu Y."/>
            <person name="Lee S."/>
            <person name="de Baynast K."/>
            <person name="Wissotski M."/>
            <person name="Liu L."/>
            <person name="Talag J."/>
            <person name="Goicoechea J."/>
            <person name="Angelova A."/>
            <person name="Jetty R."/>
            <person name="Kudrna D."/>
            <person name="Golser W."/>
            <person name="Rivera L."/>
            <person name="Zhang J."/>
            <person name="Wing R."/>
        </authorList>
    </citation>
    <scope>NUCLEOTIDE SEQUENCE</scope>
</reference>
<protein>
    <recommendedName>
        <fullName evidence="2">GLTSCR protein conserved domain-containing protein</fullName>
    </recommendedName>
</protein>
<evidence type="ECO:0000259" key="2">
    <source>
        <dbReference type="Pfam" id="PF15249"/>
    </source>
</evidence>
<dbReference type="InterPro" id="IPR015671">
    <property type="entry name" value="GSCR1_dom"/>
</dbReference>
<dbReference type="STRING" id="77586.A0A0D9XZ59"/>
<dbReference type="GO" id="GO:0045893">
    <property type="term" value="P:positive regulation of DNA-templated transcription"/>
    <property type="evidence" value="ECO:0007669"/>
    <property type="project" value="TreeGrafter"/>
</dbReference>
<dbReference type="PANTHER" id="PTHR15572">
    <property type="entry name" value="GLIOMA TUMOR SUPPRESSOR CANDIDATE REGION GENE 1"/>
    <property type="match status" value="1"/>
</dbReference>
<feature type="compositionally biased region" description="Low complexity" evidence="1">
    <location>
        <begin position="1"/>
        <end position="16"/>
    </location>
</feature>
<keyword evidence="4" id="KW-1185">Reference proteome</keyword>
<sequence length="464" mass="50515">MQQAQAQAQAQAAQQQGHAPTPQQLSQQAMSRFPSNIDAHLRPLGPIRFQQPPQPQPQQAAAGAQAPPPSQQQQSGGPSPSPSQSQSQASPQQQQQQAAAAAAAAAAARARGPEVEMALQDAMRVCNPDIKTPFQSIEDAVSSLLSTMLPPHQDLTAPSSHSTFTPTMDDAVNPTPISSASAAMAAAVEGQHQLLGRQIFLIQEALAKQGHAPTPVSCFPSDIGAHLCFLSPIYFQPSQSQTFPQQQPAATVWLPSPEVEMALQDVWKVCNPDFKTPFQSVEDAVSRLLPYHVVADYEAEEDDRILDSDTTGQIPSRLQQWDHNILERLMLEQALLMEEKQAMMGLRAEIESREKAGREAAEAKMRMAMAEQARAEAQAHSEMIGHGPLRTHAAASQGEDGPSHEMMQEQGEDGWGNAQRDDEDPSEDFLNDENEPENGNSDMQEDWRRSGELDLNSRCCPNPK</sequence>
<evidence type="ECO:0000313" key="4">
    <source>
        <dbReference type="Proteomes" id="UP000032180"/>
    </source>
</evidence>
<evidence type="ECO:0000256" key="1">
    <source>
        <dbReference type="SAM" id="MobiDB-lite"/>
    </source>
</evidence>
<feature type="region of interest" description="Disordered" evidence="1">
    <location>
        <begin position="1"/>
        <end position="105"/>
    </location>
</feature>
<dbReference type="Pfam" id="PF15249">
    <property type="entry name" value="GLTSCR1"/>
    <property type="match status" value="1"/>
</dbReference>
<organism evidence="3 4">
    <name type="scientific">Leersia perrieri</name>
    <dbReference type="NCBI Taxonomy" id="77586"/>
    <lineage>
        <taxon>Eukaryota</taxon>
        <taxon>Viridiplantae</taxon>
        <taxon>Streptophyta</taxon>
        <taxon>Embryophyta</taxon>
        <taxon>Tracheophyta</taxon>
        <taxon>Spermatophyta</taxon>
        <taxon>Magnoliopsida</taxon>
        <taxon>Liliopsida</taxon>
        <taxon>Poales</taxon>
        <taxon>Poaceae</taxon>
        <taxon>BOP clade</taxon>
        <taxon>Oryzoideae</taxon>
        <taxon>Oryzeae</taxon>
        <taxon>Oryzinae</taxon>
        <taxon>Leersia</taxon>
    </lineage>
</organism>
<dbReference type="Proteomes" id="UP000032180">
    <property type="component" value="Chromosome 12"/>
</dbReference>
<dbReference type="InterPro" id="IPR052438">
    <property type="entry name" value="Chromatin_remod/trans_coact"/>
</dbReference>
<feature type="compositionally biased region" description="Low complexity" evidence="1">
    <location>
        <begin position="57"/>
        <end position="105"/>
    </location>
</feature>
<name>A0A0D9XZ59_9ORYZ</name>
<feature type="region of interest" description="Disordered" evidence="1">
    <location>
        <begin position="392"/>
        <end position="464"/>
    </location>
</feature>
<proteinExistence type="predicted"/>
<reference evidence="3 4" key="1">
    <citation type="submission" date="2012-08" db="EMBL/GenBank/DDBJ databases">
        <title>Oryza genome evolution.</title>
        <authorList>
            <person name="Wing R.A."/>
        </authorList>
    </citation>
    <scope>NUCLEOTIDE SEQUENCE</scope>
</reference>
<dbReference type="PANTHER" id="PTHR15572:SF0">
    <property type="entry name" value="GLUTAMINE-RICH PROTEIN-RELATED"/>
    <property type="match status" value="1"/>
</dbReference>
<feature type="compositionally biased region" description="Acidic residues" evidence="1">
    <location>
        <begin position="421"/>
        <end position="436"/>
    </location>
</feature>
<accession>A0A0D9XZ59</accession>
<dbReference type="Gramene" id="LPERR12G09490.1">
    <property type="protein sequence ID" value="LPERR12G09490.1"/>
    <property type="gene ID" value="LPERR12G09490"/>
</dbReference>
<dbReference type="eggNOG" id="ENOG502R36Y">
    <property type="taxonomic scope" value="Eukaryota"/>
</dbReference>
<feature type="region of interest" description="Disordered" evidence="1">
    <location>
        <begin position="357"/>
        <end position="380"/>
    </location>
</feature>
<reference evidence="3" key="3">
    <citation type="submission" date="2015-04" db="UniProtKB">
        <authorList>
            <consortium name="EnsemblPlants"/>
        </authorList>
    </citation>
    <scope>IDENTIFICATION</scope>
</reference>